<dbReference type="Proteomes" id="UP000236641">
    <property type="component" value="Unassembled WGS sequence"/>
</dbReference>
<dbReference type="RefSeq" id="WP_103051154.1">
    <property type="nucleotide sequence ID" value="NZ_POWF01000001.1"/>
</dbReference>
<feature type="signal peptide" evidence="1">
    <location>
        <begin position="1"/>
        <end position="19"/>
    </location>
</feature>
<dbReference type="InterPro" id="IPR008969">
    <property type="entry name" value="CarboxyPept-like_regulatory"/>
</dbReference>
<dbReference type="AlphaFoldDB" id="A0A2K1E4V2"/>
<dbReference type="Pfam" id="PF13715">
    <property type="entry name" value="CarbopepD_reg_2"/>
    <property type="match status" value="1"/>
</dbReference>
<keyword evidence="3" id="KW-1185">Reference proteome</keyword>
<reference evidence="2 3" key="1">
    <citation type="submission" date="2018-01" db="EMBL/GenBank/DDBJ databases">
        <title>The draft genome of Hanstruepera neustonica JCM19743.</title>
        <authorList>
            <person name="He R.-H."/>
            <person name="Du Z.-J."/>
        </authorList>
    </citation>
    <scope>NUCLEOTIDE SEQUENCE [LARGE SCALE GENOMIC DNA]</scope>
    <source>
        <strain evidence="2 3">JCM19743</strain>
    </source>
</reference>
<organism evidence="2 3">
    <name type="scientific">Hanstruepera neustonica</name>
    <dbReference type="NCBI Taxonomy" id="1445657"/>
    <lineage>
        <taxon>Bacteria</taxon>
        <taxon>Pseudomonadati</taxon>
        <taxon>Bacteroidota</taxon>
        <taxon>Flavobacteriia</taxon>
        <taxon>Flavobacteriales</taxon>
        <taxon>Flavobacteriaceae</taxon>
        <taxon>Hanstruepera</taxon>
    </lineage>
</organism>
<evidence type="ECO:0000313" key="2">
    <source>
        <dbReference type="EMBL" id="PNQ75309.1"/>
    </source>
</evidence>
<feature type="chain" id="PRO_5014418508" description="Carboxypeptidase-like regulatory domain-containing protein" evidence="1">
    <location>
        <begin position="20"/>
        <end position="261"/>
    </location>
</feature>
<evidence type="ECO:0000256" key="1">
    <source>
        <dbReference type="SAM" id="SignalP"/>
    </source>
</evidence>
<sequence length="261" mass="29550">MKQYILLTAILVSTFSLFAQDINRVEVNGKIIAQNDVEGVTIFNSSSNKGTTADENGDFKIEVALNDIIEVSALQYVSVEVQVTQDVVDSRILRLFLVEELNKLSEVILLPSLLTGEIHVDIDSTQPQRYIEMHFGDLRDMEFAQDRYSEVRNVITSEGQFYNGVDFARIFGLNKLFKRKDKTPTAAELDSKYTDVLAAKYSQAFISGNFNIPQERVSEFIAYVNAKNFDETLLQDGNEMKLIEYLNGQSELFLKSNNGKE</sequence>
<evidence type="ECO:0000313" key="3">
    <source>
        <dbReference type="Proteomes" id="UP000236641"/>
    </source>
</evidence>
<keyword evidence="1" id="KW-0732">Signal</keyword>
<accession>A0A2K1E4V2</accession>
<dbReference type="SUPFAM" id="SSF49464">
    <property type="entry name" value="Carboxypeptidase regulatory domain-like"/>
    <property type="match status" value="1"/>
</dbReference>
<dbReference type="EMBL" id="POWF01000001">
    <property type="protein sequence ID" value="PNQ75309.1"/>
    <property type="molecule type" value="Genomic_DNA"/>
</dbReference>
<comment type="caution">
    <text evidence="2">The sequence shown here is derived from an EMBL/GenBank/DDBJ whole genome shotgun (WGS) entry which is preliminary data.</text>
</comment>
<evidence type="ECO:0008006" key="4">
    <source>
        <dbReference type="Google" id="ProtNLM"/>
    </source>
</evidence>
<name>A0A2K1E4V2_9FLAO</name>
<proteinExistence type="predicted"/>
<protein>
    <recommendedName>
        <fullName evidence="4">Carboxypeptidase-like regulatory domain-containing protein</fullName>
    </recommendedName>
</protein>
<gene>
    <name evidence="2" type="ORF">C1T31_04025</name>
</gene>